<feature type="site" description="Cleavage; by autolysis" evidence="2">
    <location>
        <begin position="187"/>
        <end position="188"/>
    </location>
</feature>
<dbReference type="Proteomes" id="UP001140074">
    <property type="component" value="Unassembled WGS sequence"/>
</dbReference>
<gene>
    <name evidence="3" type="primary">TASP1</name>
    <name evidence="3" type="ORF">GGH94_004974</name>
</gene>
<dbReference type="Pfam" id="PF01112">
    <property type="entry name" value="Asparaginase_2"/>
    <property type="match status" value="1"/>
</dbReference>
<accession>A0A9W8IMD8</accession>
<protein>
    <submittedName>
        <fullName evidence="3">Taspase, threonine aspartase, 1</fullName>
    </submittedName>
</protein>
<sequence>MSDLKANVGYYVAVHVGAGYHGKNKEREYKAAMKNACRAAAEQLRSGGSASNAVESAIRVLEDSPATNAGIGSNLNRLGLVECDASIMSSQPDGFGAIGASTAAHAVLRNYCKGPDPSTGLVPPMFLVGEGADSWATGNGVATDRCSRHKITEEALSKYSRYMDRISASGESSEVAGISEDVDLQMDTVGAVCIDRWGEVSAGVSSGGIALKLPGRVGEAAMFGCGCWAEKAVSKVDPRETLSTGCSVTGTGEQIMRTLLARDCAQRDGDIFSVLSECFENFNSTRSLAVFKQRSAGLILLRKVCDGSDGAELGVAHTTHSMGYGYMSEAMSQPVAKISRKSEASDTTVSAIRL</sequence>
<dbReference type="InterPro" id="IPR000246">
    <property type="entry name" value="Peptidase_T2"/>
</dbReference>
<evidence type="ECO:0000313" key="4">
    <source>
        <dbReference type="Proteomes" id="UP001140074"/>
    </source>
</evidence>
<proteinExistence type="predicted"/>
<dbReference type="InterPro" id="IPR029055">
    <property type="entry name" value="Ntn_hydrolases_N"/>
</dbReference>
<dbReference type="AlphaFoldDB" id="A0A9W8IMD8"/>
<dbReference type="PANTHER" id="PTHR10188">
    <property type="entry name" value="L-ASPARAGINASE"/>
    <property type="match status" value="1"/>
</dbReference>
<dbReference type="Gene3D" id="3.60.20.30">
    <property type="entry name" value="(Glycosyl)asparaginase"/>
    <property type="match status" value="1"/>
</dbReference>
<name>A0A9W8IMD8_9FUNG</name>
<reference evidence="3" key="1">
    <citation type="submission" date="2022-07" db="EMBL/GenBank/DDBJ databases">
        <title>Phylogenomic reconstructions and comparative analyses of Kickxellomycotina fungi.</title>
        <authorList>
            <person name="Reynolds N.K."/>
            <person name="Stajich J.E."/>
            <person name="Barry K."/>
            <person name="Grigoriev I.V."/>
            <person name="Crous P."/>
            <person name="Smith M.E."/>
        </authorList>
    </citation>
    <scope>NUCLEOTIDE SEQUENCE</scope>
    <source>
        <strain evidence="3">RSA 476</strain>
    </source>
</reference>
<evidence type="ECO:0000313" key="3">
    <source>
        <dbReference type="EMBL" id="KAJ2861332.1"/>
    </source>
</evidence>
<keyword evidence="4" id="KW-1185">Reference proteome</keyword>
<feature type="active site" description="Nucleophile" evidence="1">
    <location>
        <position position="188"/>
    </location>
</feature>
<dbReference type="PANTHER" id="PTHR10188:SF8">
    <property type="entry name" value="THREONINE ASPARTASE 1"/>
    <property type="match status" value="1"/>
</dbReference>
<evidence type="ECO:0000256" key="2">
    <source>
        <dbReference type="PIRSR" id="PIRSR600246-3"/>
    </source>
</evidence>
<comment type="caution">
    <text evidence="3">The sequence shown here is derived from an EMBL/GenBank/DDBJ whole genome shotgun (WGS) entry which is preliminary data.</text>
</comment>
<dbReference type="SUPFAM" id="SSF56235">
    <property type="entry name" value="N-terminal nucleophile aminohydrolases (Ntn hydrolases)"/>
    <property type="match status" value="1"/>
</dbReference>
<organism evidence="3 4">
    <name type="scientific">Coemansia aciculifera</name>
    <dbReference type="NCBI Taxonomy" id="417176"/>
    <lineage>
        <taxon>Eukaryota</taxon>
        <taxon>Fungi</taxon>
        <taxon>Fungi incertae sedis</taxon>
        <taxon>Zoopagomycota</taxon>
        <taxon>Kickxellomycotina</taxon>
        <taxon>Kickxellomycetes</taxon>
        <taxon>Kickxellales</taxon>
        <taxon>Kickxellaceae</taxon>
        <taxon>Coemansia</taxon>
    </lineage>
</organism>
<dbReference type="GO" id="GO:0004298">
    <property type="term" value="F:threonine-type endopeptidase activity"/>
    <property type="evidence" value="ECO:0007669"/>
    <property type="project" value="InterPro"/>
</dbReference>
<dbReference type="GO" id="GO:0005737">
    <property type="term" value="C:cytoplasm"/>
    <property type="evidence" value="ECO:0007669"/>
    <property type="project" value="TreeGrafter"/>
</dbReference>
<dbReference type="CDD" id="cd04514">
    <property type="entry name" value="Taspase1_like"/>
    <property type="match status" value="1"/>
</dbReference>
<evidence type="ECO:0000256" key="1">
    <source>
        <dbReference type="PIRSR" id="PIRSR600246-1"/>
    </source>
</evidence>
<dbReference type="InterPro" id="IPR037464">
    <property type="entry name" value="Taspase1"/>
</dbReference>
<dbReference type="EMBL" id="JANBUY010000230">
    <property type="protein sequence ID" value="KAJ2861332.1"/>
    <property type="molecule type" value="Genomic_DNA"/>
</dbReference>
<dbReference type="GO" id="GO:0051604">
    <property type="term" value="P:protein maturation"/>
    <property type="evidence" value="ECO:0007669"/>
    <property type="project" value="TreeGrafter"/>
</dbReference>